<dbReference type="HOGENOM" id="CLU_062853_0_0_7"/>
<dbReference type="eggNOG" id="COG0081">
    <property type="taxonomic scope" value="Bacteria"/>
</dbReference>
<keyword evidence="6 10" id="KW-0694">RNA-binding</keyword>
<dbReference type="Gene3D" id="3.40.50.790">
    <property type="match status" value="1"/>
</dbReference>
<name>T2GAH7_MEGG1</name>
<dbReference type="OrthoDB" id="9803740at2"/>
<dbReference type="InterPro" id="IPR028364">
    <property type="entry name" value="Ribosomal_uL1/biogenesis"/>
</dbReference>
<dbReference type="PANTHER" id="PTHR36427">
    <property type="entry name" value="54S RIBOSOMAL PROTEIN L1, MITOCHONDRIAL"/>
    <property type="match status" value="1"/>
</dbReference>
<evidence type="ECO:0000256" key="5">
    <source>
        <dbReference type="ARBA" id="ARBA00022845"/>
    </source>
</evidence>
<evidence type="ECO:0000256" key="3">
    <source>
        <dbReference type="ARBA" id="ARBA00022555"/>
    </source>
</evidence>
<comment type="similarity">
    <text evidence="1 10 11">Belongs to the universal ribosomal protein uL1 family.</text>
</comment>
<evidence type="ECO:0000313" key="13">
    <source>
        <dbReference type="Proteomes" id="UP000016587"/>
    </source>
</evidence>
<evidence type="ECO:0000256" key="6">
    <source>
        <dbReference type="ARBA" id="ARBA00022884"/>
    </source>
</evidence>
<reference evidence="13" key="2">
    <citation type="submission" date="2013-07" db="EMBL/GenBank/DDBJ databases">
        <authorList>
            <person name="Morais-Silva F.O."/>
            <person name="Rezende A.M."/>
            <person name="Pimentel C."/>
            <person name="Resende D.M."/>
            <person name="Santos C.I."/>
            <person name="Clemente C."/>
            <person name="de Oliveira L.M."/>
            <person name="da Silva S.M."/>
            <person name="Costa D.A."/>
            <person name="Varela-Raposo A."/>
            <person name="Horacio E.C.A."/>
            <person name="Matos M."/>
            <person name="Flores O."/>
            <person name="Ruiz J.C."/>
            <person name="Rodrigues-Pousada C."/>
        </authorList>
    </citation>
    <scope>NUCLEOTIDE SEQUENCE [LARGE SCALE GENOMIC DNA]</scope>
    <source>
        <strain evidence="13">ATCC 19364 / DSM 1382 / NCIMB 9332 / VKM B-1759</strain>
    </source>
</reference>
<reference evidence="12 13" key="1">
    <citation type="journal article" date="2013" name="J. Bacteriol.">
        <title>Roles of HynAB and Ech, the only two hydrogenases found in the model sulfate reducer Desulfovibrio gigas.</title>
        <authorList>
            <person name="Morais-Silva F.O."/>
            <person name="Santos C.I."/>
            <person name="Rodrigues R."/>
            <person name="Pereira I.A."/>
            <person name="Rodrigues-Pousada C."/>
        </authorList>
    </citation>
    <scope>NUCLEOTIDE SEQUENCE [LARGE SCALE GENOMIC DNA]</scope>
    <source>
        <strain evidence="13">ATCC 19364 / DSM 1382 / NCIMB 9332 / VKM B-1759</strain>
    </source>
</reference>
<dbReference type="KEGG" id="dgg:DGI_1772"/>
<dbReference type="InterPro" id="IPR023673">
    <property type="entry name" value="Ribosomal_uL1_CS"/>
</dbReference>
<keyword evidence="4 10" id="KW-0699">rRNA-binding</keyword>
<dbReference type="PATRIC" id="fig|1121448.10.peg.1747"/>
<evidence type="ECO:0000256" key="8">
    <source>
        <dbReference type="ARBA" id="ARBA00023274"/>
    </source>
</evidence>
<evidence type="ECO:0000313" key="12">
    <source>
        <dbReference type="EMBL" id="AGW13575.1"/>
    </source>
</evidence>
<keyword evidence="3 10" id="KW-0820">tRNA-binding</keyword>
<comment type="subunit">
    <text evidence="10">Part of the 50S ribosomal subunit.</text>
</comment>
<dbReference type="NCBIfam" id="TIGR01169">
    <property type="entry name" value="rplA_bact"/>
    <property type="match status" value="1"/>
</dbReference>
<dbReference type="PANTHER" id="PTHR36427:SF3">
    <property type="entry name" value="LARGE RIBOSOMAL SUBUNIT PROTEIN UL1M"/>
    <property type="match status" value="1"/>
</dbReference>
<dbReference type="GO" id="GO:0006417">
    <property type="term" value="P:regulation of translation"/>
    <property type="evidence" value="ECO:0007669"/>
    <property type="project" value="UniProtKB-KW"/>
</dbReference>
<comment type="function">
    <text evidence="10">Binds directly to 23S rRNA. The L1 stalk is quite mobile in the ribosome, and is involved in E site tRNA release.</text>
</comment>
<dbReference type="SUPFAM" id="SSF56808">
    <property type="entry name" value="Ribosomal protein L1"/>
    <property type="match status" value="1"/>
</dbReference>
<dbReference type="PROSITE" id="PS01199">
    <property type="entry name" value="RIBOSOMAL_L1"/>
    <property type="match status" value="1"/>
</dbReference>
<dbReference type="Gene3D" id="3.30.190.20">
    <property type="match status" value="1"/>
</dbReference>
<evidence type="ECO:0000256" key="2">
    <source>
        <dbReference type="ARBA" id="ARBA00022491"/>
    </source>
</evidence>
<evidence type="ECO:0000256" key="11">
    <source>
        <dbReference type="RuleBase" id="RU000659"/>
    </source>
</evidence>
<keyword evidence="2 10" id="KW-0678">Repressor</keyword>
<dbReference type="PIRSF" id="PIRSF002155">
    <property type="entry name" value="Ribosomal_L1"/>
    <property type="match status" value="1"/>
</dbReference>
<evidence type="ECO:0000256" key="7">
    <source>
        <dbReference type="ARBA" id="ARBA00022980"/>
    </source>
</evidence>
<keyword evidence="8 10" id="KW-0687">Ribonucleoprotein</keyword>
<protein>
    <recommendedName>
        <fullName evidence="9 10">Large ribosomal subunit protein uL1</fullName>
    </recommendedName>
</protein>
<dbReference type="InterPro" id="IPR005878">
    <property type="entry name" value="Ribosom_uL1_bac-type"/>
</dbReference>
<comment type="function">
    <text evidence="10">Protein L1 is also a translational repressor protein, it controls the translation of the L11 operon by binding to its mRNA.</text>
</comment>
<dbReference type="InterPro" id="IPR023674">
    <property type="entry name" value="Ribosomal_uL1-like"/>
</dbReference>
<dbReference type="GO" id="GO:0006412">
    <property type="term" value="P:translation"/>
    <property type="evidence" value="ECO:0007669"/>
    <property type="project" value="UniProtKB-UniRule"/>
</dbReference>
<dbReference type="HAMAP" id="MF_01318_B">
    <property type="entry name" value="Ribosomal_uL1_B"/>
    <property type="match status" value="1"/>
</dbReference>
<evidence type="ECO:0000256" key="10">
    <source>
        <dbReference type="HAMAP-Rule" id="MF_01318"/>
    </source>
</evidence>
<dbReference type="AlphaFoldDB" id="T2GAH7"/>
<evidence type="ECO:0000256" key="4">
    <source>
        <dbReference type="ARBA" id="ARBA00022730"/>
    </source>
</evidence>
<dbReference type="GO" id="GO:0019843">
    <property type="term" value="F:rRNA binding"/>
    <property type="evidence" value="ECO:0007669"/>
    <property type="project" value="UniProtKB-UniRule"/>
</dbReference>
<proteinExistence type="inferred from homology"/>
<dbReference type="GO" id="GO:0003735">
    <property type="term" value="F:structural constituent of ribosome"/>
    <property type="evidence" value="ECO:0007669"/>
    <property type="project" value="InterPro"/>
</dbReference>
<dbReference type="Proteomes" id="UP000016587">
    <property type="component" value="Chromosome"/>
</dbReference>
<dbReference type="RefSeq" id="WP_021760448.1">
    <property type="nucleotide sequence ID" value="NC_022444.1"/>
</dbReference>
<dbReference type="EMBL" id="CP006585">
    <property type="protein sequence ID" value="AGW13575.1"/>
    <property type="molecule type" value="Genomic_DNA"/>
</dbReference>
<dbReference type="CDD" id="cd00403">
    <property type="entry name" value="Ribosomal_L1"/>
    <property type="match status" value="1"/>
</dbReference>
<dbReference type="InterPro" id="IPR016095">
    <property type="entry name" value="Ribosomal_uL1_3-a/b-sand"/>
</dbReference>
<keyword evidence="13" id="KW-1185">Reference proteome</keyword>
<dbReference type="Pfam" id="PF00687">
    <property type="entry name" value="Ribosomal_L1"/>
    <property type="match status" value="1"/>
</dbReference>
<evidence type="ECO:0000256" key="9">
    <source>
        <dbReference type="ARBA" id="ARBA00035241"/>
    </source>
</evidence>
<evidence type="ECO:0000256" key="1">
    <source>
        <dbReference type="ARBA" id="ARBA00010531"/>
    </source>
</evidence>
<dbReference type="FunFam" id="3.40.50.790:FF:000001">
    <property type="entry name" value="50S ribosomal protein L1"/>
    <property type="match status" value="1"/>
</dbReference>
<dbReference type="InterPro" id="IPR002143">
    <property type="entry name" value="Ribosomal_uL1"/>
</dbReference>
<dbReference type="GO" id="GO:0000049">
    <property type="term" value="F:tRNA binding"/>
    <property type="evidence" value="ECO:0007669"/>
    <property type="project" value="UniProtKB-KW"/>
</dbReference>
<keyword evidence="5 10" id="KW-0810">Translation regulation</keyword>
<keyword evidence="7 10" id="KW-0689">Ribosomal protein</keyword>
<gene>
    <name evidence="10" type="primary">rplA</name>
    <name evidence="12" type="ORF">DGI_1772</name>
</gene>
<sequence>MPKHGKNYRKAAEAIDPLKLYDIEEGMKLAVASRVAKFDETVDVAMNLGVDPKYSDQMVRGAVTMPHGLGKTVRVAVFCKGDKVAEARDAGADIVGGDDLVDKIKEGFLEFDKAVATPDMMAKVGQIGRILGPRGLMPNAKTGTVTFDLATAVREMKAGRVEFKVDKAGVLHAPLGKVSFGPEKLLDNLKALVDHVVRLKPSAAKGTYLKKVALATTMGPGVKVDALSVRKMLEGAS</sequence>
<organism evidence="12 13">
    <name type="scientific">Megalodesulfovibrio gigas (strain ATCC 19364 / DSM 1382 / NCIMB 9332 / VKM B-1759)</name>
    <name type="common">Desulfovibrio gigas</name>
    <dbReference type="NCBI Taxonomy" id="1121448"/>
    <lineage>
        <taxon>Bacteria</taxon>
        <taxon>Pseudomonadati</taxon>
        <taxon>Thermodesulfobacteriota</taxon>
        <taxon>Desulfovibrionia</taxon>
        <taxon>Desulfovibrionales</taxon>
        <taxon>Desulfovibrionaceae</taxon>
        <taxon>Megalodesulfovibrio</taxon>
    </lineage>
</organism>
<dbReference type="GO" id="GO:0015934">
    <property type="term" value="C:large ribosomal subunit"/>
    <property type="evidence" value="ECO:0007669"/>
    <property type="project" value="InterPro"/>
</dbReference>
<dbReference type="STRING" id="1121448.DGI_1772"/>
<accession>T2GAH7</accession>